<dbReference type="AlphaFoldDB" id="A0A1I6PJB4"/>
<evidence type="ECO:0000313" key="1">
    <source>
        <dbReference type="EMBL" id="SFS40125.1"/>
    </source>
</evidence>
<proteinExistence type="predicted"/>
<dbReference type="Proteomes" id="UP000199312">
    <property type="component" value="Unassembled WGS sequence"/>
</dbReference>
<evidence type="ECO:0000313" key="2">
    <source>
        <dbReference type="Proteomes" id="UP000199312"/>
    </source>
</evidence>
<dbReference type="RefSeq" id="WP_177219152.1">
    <property type="nucleotide sequence ID" value="NZ_FOZP01000002.1"/>
</dbReference>
<dbReference type="EMBL" id="FOZP01000002">
    <property type="protein sequence ID" value="SFS40125.1"/>
    <property type="molecule type" value="Genomic_DNA"/>
</dbReference>
<protein>
    <submittedName>
        <fullName evidence="1">Phosphate:Na+ symporter</fullName>
    </submittedName>
</protein>
<organism evidence="1 2">
    <name type="scientific">Lutibacter maritimus</name>
    <dbReference type="NCBI Taxonomy" id="593133"/>
    <lineage>
        <taxon>Bacteria</taxon>
        <taxon>Pseudomonadati</taxon>
        <taxon>Bacteroidota</taxon>
        <taxon>Flavobacteriia</taxon>
        <taxon>Flavobacteriales</taxon>
        <taxon>Flavobacteriaceae</taxon>
        <taxon>Lutibacter</taxon>
    </lineage>
</organism>
<sequence>MEKLLDYAATAQNDLKINKKQNNIITEIKIAHRKMEEIIKDVKDLNKIINLLIN</sequence>
<keyword evidence="2" id="KW-1185">Reference proteome</keyword>
<reference evidence="2" key="1">
    <citation type="submission" date="2016-10" db="EMBL/GenBank/DDBJ databases">
        <authorList>
            <person name="Varghese N."/>
            <person name="Submissions S."/>
        </authorList>
    </citation>
    <scope>NUCLEOTIDE SEQUENCE [LARGE SCALE GENOMIC DNA]</scope>
    <source>
        <strain evidence="2">DSM 24450</strain>
    </source>
</reference>
<name>A0A1I6PJB4_9FLAO</name>
<accession>A0A1I6PJB4</accession>
<gene>
    <name evidence="1" type="ORF">SAMN04488006_1081</name>
</gene>